<dbReference type="SMR" id="A0A2P6SLG7"/>
<keyword evidence="6" id="KW-0804">Transcription</keyword>
<dbReference type="STRING" id="74649.A0A2P6SLG7"/>
<evidence type="ECO:0000256" key="9">
    <source>
        <dbReference type="SAM" id="MobiDB-lite"/>
    </source>
</evidence>
<dbReference type="AlphaFoldDB" id="A0A2P6SLG7"/>
<dbReference type="GO" id="GO:0045893">
    <property type="term" value="P:positive regulation of DNA-templated transcription"/>
    <property type="evidence" value="ECO:0007669"/>
    <property type="project" value="TreeGrafter"/>
</dbReference>
<dbReference type="FunFam" id="3.30.730.10:FF:000001">
    <property type="entry name" value="Ethylene-responsive transcription factor 2"/>
    <property type="match status" value="1"/>
</dbReference>
<comment type="caution">
    <text evidence="11">The sequence shown here is derived from an EMBL/GenBank/DDBJ whole genome shotgun (WGS) entry which is preliminary data.</text>
</comment>
<sequence length="384" mass="42333">MGAYDQGSNGFSQPLGSSKKRGRRSKKDGASVVETLSRWKEYNNLLESGIYDDKARKIQAKGSKKGCMKGKGGPENQRCNYRGVRQRTWGKWVAEIREPNRGSRLWLGTFPTAVDAALAYDEAAKAMYGATARLNHPNVNSHNSYTSSWNDSSHETSSVTTPSGCSTVATQGCCESTMISNQSDHSEVCAEEESFIVKTEDGEDESTSHNAFTQPRTSNATADVEVKSEVPMDYFHTDQPGVQEQAHDWISTDGFDMDYLKQFSIDELFDVDELVGPMDGKPIPAPRLQQDLSSDVGRPQFTDMVPVDNNATLSDSSYQLQYPDDKPPGGNVQHMDVEPSVADYGFDLLNRQMQENNVGVDNHGYFNVDDFDFNFTGGCGGNAN</sequence>
<dbReference type="EMBL" id="PDCK01000039">
    <property type="protein sequence ID" value="PRQ59524.1"/>
    <property type="molecule type" value="Genomic_DNA"/>
</dbReference>
<dbReference type="PANTHER" id="PTHR31241:SF62">
    <property type="entry name" value="DEHYDRATION-RESPONSIVE ELEMENT-BINDING PROTEIN 2D"/>
    <property type="match status" value="1"/>
</dbReference>
<protein>
    <submittedName>
        <fullName evidence="11">Putative transcription factor AP2-EREBP family</fullName>
    </submittedName>
</protein>
<dbReference type="InterPro" id="IPR016177">
    <property type="entry name" value="DNA-bd_dom_sf"/>
</dbReference>
<evidence type="ECO:0000256" key="8">
    <source>
        <dbReference type="ARBA" id="ARBA00024343"/>
    </source>
</evidence>
<dbReference type="CDD" id="cd00018">
    <property type="entry name" value="AP2"/>
    <property type="match status" value="1"/>
</dbReference>
<comment type="subcellular location">
    <subcellularLocation>
        <location evidence="1">Nucleus</location>
    </subcellularLocation>
</comment>
<comment type="similarity">
    <text evidence="8">Belongs to the AP2/ERF transcription factor family. ERF subfamily.</text>
</comment>
<keyword evidence="7" id="KW-0539">Nucleus</keyword>
<evidence type="ECO:0000313" key="12">
    <source>
        <dbReference type="Proteomes" id="UP000238479"/>
    </source>
</evidence>
<feature type="compositionally biased region" description="Polar residues" evidence="9">
    <location>
        <begin position="208"/>
        <end position="221"/>
    </location>
</feature>
<keyword evidence="5" id="KW-0010">Activator</keyword>
<reference evidence="11 12" key="1">
    <citation type="journal article" date="2018" name="Nat. Genet.">
        <title>The Rosa genome provides new insights in the design of modern roses.</title>
        <authorList>
            <person name="Bendahmane M."/>
        </authorList>
    </citation>
    <scope>NUCLEOTIDE SEQUENCE [LARGE SCALE GENOMIC DNA]</scope>
    <source>
        <strain evidence="12">cv. Old Blush</strain>
    </source>
</reference>
<dbReference type="PROSITE" id="PS51032">
    <property type="entry name" value="AP2_ERF"/>
    <property type="match status" value="1"/>
</dbReference>
<name>A0A2P6SLG7_ROSCH</name>
<evidence type="ECO:0000256" key="2">
    <source>
        <dbReference type="ARBA" id="ARBA00023015"/>
    </source>
</evidence>
<dbReference type="GO" id="GO:0005634">
    <property type="term" value="C:nucleus"/>
    <property type="evidence" value="ECO:0007669"/>
    <property type="project" value="UniProtKB-SubCell"/>
</dbReference>
<dbReference type="GO" id="GO:0000976">
    <property type="term" value="F:transcription cis-regulatory region binding"/>
    <property type="evidence" value="ECO:0007669"/>
    <property type="project" value="TreeGrafter"/>
</dbReference>
<evidence type="ECO:0000259" key="10">
    <source>
        <dbReference type="PROSITE" id="PS51032"/>
    </source>
</evidence>
<gene>
    <name evidence="11" type="ORF">RchiOBHm_Chr1g0371151</name>
</gene>
<dbReference type="SUPFAM" id="SSF54171">
    <property type="entry name" value="DNA-binding domain"/>
    <property type="match status" value="1"/>
</dbReference>
<evidence type="ECO:0000256" key="5">
    <source>
        <dbReference type="ARBA" id="ARBA00023159"/>
    </source>
</evidence>
<dbReference type="PRINTS" id="PR00367">
    <property type="entry name" value="ETHRSPELEMNT"/>
</dbReference>
<evidence type="ECO:0000256" key="6">
    <source>
        <dbReference type="ARBA" id="ARBA00023163"/>
    </source>
</evidence>
<evidence type="ECO:0000256" key="1">
    <source>
        <dbReference type="ARBA" id="ARBA00004123"/>
    </source>
</evidence>
<keyword evidence="3" id="KW-0346">Stress response</keyword>
<organism evidence="11 12">
    <name type="scientific">Rosa chinensis</name>
    <name type="common">China rose</name>
    <dbReference type="NCBI Taxonomy" id="74649"/>
    <lineage>
        <taxon>Eukaryota</taxon>
        <taxon>Viridiplantae</taxon>
        <taxon>Streptophyta</taxon>
        <taxon>Embryophyta</taxon>
        <taxon>Tracheophyta</taxon>
        <taxon>Spermatophyta</taxon>
        <taxon>Magnoliopsida</taxon>
        <taxon>eudicotyledons</taxon>
        <taxon>Gunneridae</taxon>
        <taxon>Pentapetalae</taxon>
        <taxon>rosids</taxon>
        <taxon>fabids</taxon>
        <taxon>Rosales</taxon>
        <taxon>Rosaceae</taxon>
        <taxon>Rosoideae</taxon>
        <taxon>Rosoideae incertae sedis</taxon>
        <taxon>Rosa</taxon>
    </lineage>
</organism>
<dbReference type="Gene3D" id="3.30.730.10">
    <property type="entry name" value="AP2/ERF domain"/>
    <property type="match status" value="1"/>
</dbReference>
<accession>A0A2P6SLG7</accession>
<evidence type="ECO:0000256" key="3">
    <source>
        <dbReference type="ARBA" id="ARBA00023016"/>
    </source>
</evidence>
<dbReference type="PANTHER" id="PTHR31241">
    <property type="entry name" value="DEHYDRATION-RESPONSIVE ELEMENT-BINDING PROTEIN 2C"/>
    <property type="match status" value="1"/>
</dbReference>
<dbReference type="OrthoDB" id="550883at2759"/>
<dbReference type="InterPro" id="IPR001471">
    <property type="entry name" value="AP2/ERF_dom"/>
</dbReference>
<dbReference type="GO" id="GO:0006950">
    <property type="term" value="P:response to stress"/>
    <property type="evidence" value="ECO:0007669"/>
    <property type="project" value="TreeGrafter"/>
</dbReference>
<dbReference type="Pfam" id="PF00847">
    <property type="entry name" value="AP2"/>
    <property type="match status" value="1"/>
</dbReference>
<evidence type="ECO:0000313" key="11">
    <source>
        <dbReference type="EMBL" id="PRQ59524.1"/>
    </source>
</evidence>
<evidence type="ECO:0000256" key="7">
    <source>
        <dbReference type="ARBA" id="ARBA00023242"/>
    </source>
</evidence>
<dbReference type="GO" id="GO:0003700">
    <property type="term" value="F:DNA-binding transcription factor activity"/>
    <property type="evidence" value="ECO:0007669"/>
    <property type="project" value="InterPro"/>
</dbReference>
<keyword evidence="2" id="KW-0805">Transcription regulation</keyword>
<keyword evidence="12" id="KW-1185">Reference proteome</keyword>
<feature type="region of interest" description="Disordered" evidence="9">
    <location>
        <begin position="1"/>
        <end position="31"/>
    </location>
</feature>
<keyword evidence="4" id="KW-0238">DNA-binding</keyword>
<dbReference type="SMART" id="SM00380">
    <property type="entry name" value="AP2"/>
    <property type="match status" value="1"/>
</dbReference>
<feature type="compositionally biased region" description="Polar residues" evidence="9">
    <location>
        <begin position="1"/>
        <end position="15"/>
    </location>
</feature>
<feature type="domain" description="AP2/ERF" evidence="10">
    <location>
        <begin position="80"/>
        <end position="137"/>
    </location>
</feature>
<dbReference type="Proteomes" id="UP000238479">
    <property type="component" value="Chromosome 1"/>
</dbReference>
<feature type="region of interest" description="Disordered" evidence="9">
    <location>
        <begin position="201"/>
        <end position="222"/>
    </location>
</feature>
<evidence type="ECO:0000256" key="4">
    <source>
        <dbReference type="ARBA" id="ARBA00023125"/>
    </source>
</evidence>
<dbReference type="Gramene" id="PRQ59524">
    <property type="protein sequence ID" value="PRQ59524"/>
    <property type="gene ID" value="RchiOBHm_Chr1g0371151"/>
</dbReference>
<dbReference type="OMA" id="HSEVCAD"/>
<dbReference type="InterPro" id="IPR036955">
    <property type="entry name" value="AP2/ERF_dom_sf"/>
</dbReference>
<proteinExistence type="inferred from homology"/>